<comment type="similarity">
    <text evidence="1">Belongs to the iron/ascorbate-dependent oxidoreductase family.</text>
</comment>
<keyword evidence="4" id="KW-1185">Reference proteome</keyword>
<dbReference type="GO" id="GO:0016491">
    <property type="term" value="F:oxidoreductase activity"/>
    <property type="evidence" value="ECO:0007669"/>
    <property type="project" value="UniProtKB-KW"/>
</dbReference>
<organism evidence="3 4">
    <name type="scientific">Nitzschia inconspicua</name>
    <dbReference type="NCBI Taxonomy" id="303405"/>
    <lineage>
        <taxon>Eukaryota</taxon>
        <taxon>Sar</taxon>
        <taxon>Stramenopiles</taxon>
        <taxon>Ochrophyta</taxon>
        <taxon>Bacillariophyta</taxon>
        <taxon>Bacillariophyceae</taxon>
        <taxon>Bacillariophycidae</taxon>
        <taxon>Bacillariales</taxon>
        <taxon>Bacillariaceae</taxon>
        <taxon>Nitzschia</taxon>
    </lineage>
</organism>
<gene>
    <name evidence="3" type="ORF">IV203_002829</name>
</gene>
<dbReference type="Pfam" id="PF03171">
    <property type="entry name" value="2OG-FeII_Oxy"/>
    <property type="match status" value="1"/>
</dbReference>
<dbReference type="InterPro" id="IPR026992">
    <property type="entry name" value="DIOX_N"/>
</dbReference>
<evidence type="ECO:0000313" key="3">
    <source>
        <dbReference type="EMBL" id="KAG7353474.1"/>
    </source>
</evidence>
<dbReference type="InterPro" id="IPR005123">
    <property type="entry name" value="Oxoglu/Fe-dep_dioxygenase_dom"/>
</dbReference>
<dbReference type="InterPro" id="IPR050231">
    <property type="entry name" value="Iron_ascorbate_oxido_reductase"/>
</dbReference>
<sequence length="387" mass="43982">MFRSVAISTTFTIRAVGATPIMMLRYQNYAVPVLRLGCNVASDMNYQKRCLHSTGMADSTLESTVPIIDMSMSDEELGKSIHHACTTVGFFIIVQHGVPEELRARMLQQARLLFSELTLEEKEAISVKHSNSYRGFQTMGVNVTNGQRDGHEALDLVSESTRAIVTRSSDSKFKDLTNYGQNQWPDSRLLPDFRNTTEEFIDAMQAVGLRLMSACSRGLGLDPHFFEPYFDDAYWSMRMIRYPVDSEDRMDDDYDFGVGEHTDYGVFTMILCDDVKGTLQIRRKGQSEWTNVDPVPNGFICNLGDMLARWSNNLYVSTPHRVLRPQKSNCHPLQNDRISIPFFFDPNYDSVISPIGELVEKSKNPLLFDPIMYGDHLLAKTSKNFMV</sequence>
<comment type="caution">
    <text evidence="3">The sequence shown here is derived from an EMBL/GenBank/DDBJ whole genome shotgun (WGS) entry which is preliminary data.</text>
</comment>
<dbReference type="OrthoDB" id="288590at2759"/>
<reference evidence="3" key="1">
    <citation type="journal article" date="2021" name="Sci. Rep.">
        <title>Diploid genomic architecture of Nitzschia inconspicua, an elite biomass production diatom.</title>
        <authorList>
            <person name="Oliver A."/>
            <person name="Podell S."/>
            <person name="Pinowska A."/>
            <person name="Traller J.C."/>
            <person name="Smith S.R."/>
            <person name="McClure R."/>
            <person name="Beliaev A."/>
            <person name="Bohutskyi P."/>
            <person name="Hill E.A."/>
            <person name="Rabines A."/>
            <person name="Zheng H."/>
            <person name="Allen L.Z."/>
            <person name="Kuo A."/>
            <person name="Grigoriev I.V."/>
            <person name="Allen A.E."/>
            <person name="Hazlebeck D."/>
            <person name="Allen E.E."/>
        </authorList>
    </citation>
    <scope>NUCLEOTIDE SEQUENCE</scope>
    <source>
        <strain evidence="3">Hildebrandi</strain>
    </source>
</reference>
<evidence type="ECO:0000313" key="4">
    <source>
        <dbReference type="Proteomes" id="UP000693970"/>
    </source>
</evidence>
<dbReference type="PROSITE" id="PS51471">
    <property type="entry name" value="FE2OG_OXY"/>
    <property type="match status" value="1"/>
</dbReference>
<keyword evidence="1" id="KW-0560">Oxidoreductase</keyword>
<evidence type="ECO:0000256" key="1">
    <source>
        <dbReference type="RuleBase" id="RU003682"/>
    </source>
</evidence>
<reference evidence="3" key="2">
    <citation type="submission" date="2021-04" db="EMBL/GenBank/DDBJ databases">
        <authorList>
            <person name="Podell S."/>
        </authorList>
    </citation>
    <scope>NUCLEOTIDE SEQUENCE</scope>
    <source>
        <strain evidence="3">Hildebrandi</strain>
    </source>
</reference>
<evidence type="ECO:0000259" key="2">
    <source>
        <dbReference type="PROSITE" id="PS51471"/>
    </source>
</evidence>
<dbReference type="AlphaFoldDB" id="A0A9K3PQG8"/>
<dbReference type="Pfam" id="PF14226">
    <property type="entry name" value="DIOX_N"/>
    <property type="match status" value="1"/>
</dbReference>
<dbReference type="InterPro" id="IPR044861">
    <property type="entry name" value="IPNS-like_FE2OG_OXY"/>
</dbReference>
<dbReference type="EMBL" id="JAGRRH010000016">
    <property type="protein sequence ID" value="KAG7353474.1"/>
    <property type="molecule type" value="Genomic_DNA"/>
</dbReference>
<dbReference type="PANTHER" id="PTHR47990">
    <property type="entry name" value="2-OXOGLUTARATE (2OG) AND FE(II)-DEPENDENT OXYGENASE SUPERFAMILY PROTEIN-RELATED"/>
    <property type="match status" value="1"/>
</dbReference>
<keyword evidence="1" id="KW-0479">Metal-binding</keyword>
<accession>A0A9K3PQG8</accession>
<dbReference type="Proteomes" id="UP000693970">
    <property type="component" value="Unassembled WGS sequence"/>
</dbReference>
<dbReference type="GO" id="GO:0046872">
    <property type="term" value="F:metal ion binding"/>
    <property type="evidence" value="ECO:0007669"/>
    <property type="project" value="UniProtKB-KW"/>
</dbReference>
<keyword evidence="1" id="KW-0408">Iron</keyword>
<feature type="domain" description="Fe2OG dioxygenase" evidence="2">
    <location>
        <begin position="233"/>
        <end position="346"/>
    </location>
</feature>
<proteinExistence type="inferred from homology"/>
<name>A0A9K3PQG8_9STRA</name>
<protein>
    <submittedName>
        <fullName evidence="3">Flavanone 3-dioxygenase</fullName>
    </submittedName>
</protein>